<evidence type="ECO:0000313" key="2">
    <source>
        <dbReference type="EMBL" id="MPL91389.1"/>
    </source>
</evidence>
<accession>A0A644VJ16</accession>
<comment type="caution">
    <text evidence="2">The sequence shown here is derived from an EMBL/GenBank/DDBJ whole genome shotgun (WGS) entry which is preliminary data.</text>
</comment>
<dbReference type="Pfam" id="PF24963">
    <property type="entry name" value="DUF7768"/>
    <property type="match status" value="1"/>
</dbReference>
<protein>
    <recommendedName>
        <fullName evidence="1">DUF7768 domain-containing protein</fullName>
    </recommendedName>
</protein>
<dbReference type="SUPFAM" id="SSF52309">
    <property type="entry name" value="N-(deoxy)ribosyltransferase-like"/>
    <property type="match status" value="1"/>
</dbReference>
<feature type="domain" description="DUF7768" evidence="1">
    <location>
        <begin position="4"/>
        <end position="97"/>
    </location>
</feature>
<dbReference type="InterPro" id="IPR056670">
    <property type="entry name" value="DUF7768"/>
</dbReference>
<dbReference type="AlphaFoldDB" id="A0A644VJ16"/>
<proteinExistence type="predicted"/>
<dbReference type="EMBL" id="VSSQ01000328">
    <property type="protein sequence ID" value="MPL91389.1"/>
    <property type="molecule type" value="Genomic_DNA"/>
</dbReference>
<sequence length="109" mass="12452">MLTIYVAHPFSGDPEGNMKKIDEIMKELTAKNPNDCFISPLHNFSYDEGSPESQILARCFKLISSCDEIWVYGNFETSVGCRAEMAFAEYLSIPIVFKDESKIFKQREV</sequence>
<evidence type="ECO:0000259" key="1">
    <source>
        <dbReference type="Pfam" id="PF24963"/>
    </source>
</evidence>
<organism evidence="2">
    <name type="scientific">bioreactor metagenome</name>
    <dbReference type="NCBI Taxonomy" id="1076179"/>
    <lineage>
        <taxon>unclassified sequences</taxon>
        <taxon>metagenomes</taxon>
        <taxon>ecological metagenomes</taxon>
    </lineage>
</organism>
<gene>
    <name evidence="2" type="ORF">SDC9_37457</name>
</gene>
<reference evidence="2" key="1">
    <citation type="submission" date="2019-08" db="EMBL/GenBank/DDBJ databases">
        <authorList>
            <person name="Kucharzyk K."/>
            <person name="Murdoch R.W."/>
            <person name="Higgins S."/>
            <person name="Loffler F."/>
        </authorList>
    </citation>
    <scope>NUCLEOTIDE SEQUENCE</scope>
</reference>
<name>A0A644VJ16_9ZZZZ</name>
<dbReference type="Gene3D" id="3.40.50.10400">
    <property type="entry name" value="Hypothetical protein PA1492"/>
    <property type="match status" value="1"/>
</dbReference>